<dbReference type="Gene3D" id="4.10.1170.10">
    <property type="entry name" value="MAP kinase activated protein kinase 2"/>
    <property type="match status" value="1"/>
</dbReference>
<dbReference type="AlphaFoldDB" id="G3N5D5"/>
<comment type="similarity">
    <text evidence="1">Belongs to the protein kinase superfamily. CAMK Ser/Thr protein kinase family.</text>
</comment>
<sequence>MLSNAQNQPLFPNPSGQQNPGGQQNTTGQFLPFHARPSLQIKKNAITDDYKVTSQVLGLGINGKVLEIFQKKTGDKYALKMLQDCAKARREVELHWRASPCANIVRIIDVYENLYQSRKCLLIVMECMDGGELFSRIQDRGDQAFTEREASDIMKNIGEAIQFLHAVNIAHRDVKPENLLYSSKRPNALLKLTDFGFAKETTSHNSLATPCYTPYYVAPEVLGPEKYDKSCDMWSLGVIMYILLCGYPPFYSNHGLAISPGMKKRIRMGQYEFPNPEWSDVSEEAKQLIRTLLKTEPTQRMTITEFMNNPWINQSMEVPQTPLHTSRVLKEEKDAWEDVKEEMTSALATMRVDYEQIKIKTIEDSTNPLLTKRRKKASHSMPDPQSAAH</sequence>
<keyword evidence="8 11" id="KW-0067">ATP-binding</keyword>
<keyword evidence="7" id="KW-0418">Kinase</keyword>
<dbReference type="Gene3D" id="3.30.200.20">
    <property type="entry name" value="Phosphorylase Kinase, domain 1"/>
    <property type="match status" value="1"/>
</dbReference>
<dbReference type="GO" id="GO:0004674">
    <property type="term" value="F:protein serine/threonine kinase activity"/>
    <property type="evidence" value="ECO:0007669"/>
    <property type="project" value="UniProtKB-KW"/>
</dbReference>
<evidence type="ECO:0000256" key="5">
    <source>
        <dbReference type="ARBA" id="ARBA00022679"/>
    </source>
</evidence>
<feature type="region of interest" description="Disordered" evidence="13">
    <location>
        <begin position="363"/>
        <end position="389"/>
    </location>
</feature>
<evidence type="ECO:0000256" key="2">
    <source>
        <dbReference type="ARBA" id="ARBA00012513"/>
    </source>
</evidence>
<feature type="compositionally biased region" description="Low complexity" evidence="13">
    <location>
        <begin position="13"/>
        <end position="29"/>
    </location>
</feature>
<dbReference type="FunCoup" id="G3N5D5">
    <property type="interactions" value="1292"/>
</dbReference>
<keyword evidence="6 11" id="KW-0547">Nucleotide-binding</keyword>
<dbReference type="FunFam" id="4.10.1170.10:FF:000001">
    <property type="entry name" value="MAP kinase-activated protein kinase 3"/>
    <property type="match status" value="1"/>
</dbReference>
<feature type="region of interest" description="Disordered" evidence="13">
    <location>
        <begin position="1"/>
        <end position="29"/>
    </location>
</feature>
<feature type="binding site" evidence="11">
    <location>
        <position position="80"/>
    </location>
    <ligand>
        <name>ATP</name>
        <dbReference type="ChEBI" id="CHEBI:30616"/>
    </ligand>
</feature>
<evidence type="ECO:0000256" key="3">
    <source>
        <dbReference type="ARBA" id="ARBA00022527"/>
    </source>
</evidence>
<dbReference type="InterPro" id="IPR008271">
    <property type="entry name" value="Ser/Thr_kinase_AS"/>
</dbReference>
<dbReference type="OMA" id="FPQFHIK"/>
<dbReference type="FunFam" id="3.30.200.20:FF:000156">
    <property type="entry name" value="MAP kinase-activated protein kinase 3"/>
    <property type="match status" value="1"/>
</dbReference>
<evidence type="ECO:0000256" key="8">
    <source>
        <dbReference type="ARBA" id="ARBA00022840"/>
    </source>
</evidence>
<dbReference type="PROSITE" id="PS00108">
    <property type="entry name" value="PROTEIN_KINASE_ST"/>
    <property type="match status" value="1"/>
</dbReference>
<accession>G3N5D5</accession>
<dbReference type="CDD" id="cd14170">
    <property type="entry name" value="STKc_MAPKAPK2"/>
    <property type="match status" value="1"/>
</dbReference>
<comment type="catalytic activity">
    <reaction evidence="10">
        <text>L-seryl-[protein] + ATP = O-phospho-L-seryl-[protein] + ADP + H(+)</text>
        <dbReference type="Rhea" id="RHEA:17989"/>
        <dbReference type="Rhea" id="RHEA-COMP:9863"/>
        <dbReference type="Rhea" id="RHEA-COMP:11604"/>
        <dbReference type="ChEBI" id="CHEBI:15378"/>
        <dbReference type="ChEBI" id="CHEBI:29999"/>
        <dbReference type="ChEBI" id="CHEBI:30616"/>
        <dbReference type="ChEBI" id="CHEBI:83421"/>
        <dbReference type="ChEBI" id="CHEBI:456216"/>
        <dbReference type="EC" id="2.7.11.1"/>
    </reaction>
</comment>
<dbReference type="SUPFAM" id="SSF56112">
    <property type="entry name" value="Protein kinase-like (PK-like)"/>
    <property type="match status" value="1"/>
</dbReference>
<dbReference type="PANTHER" id="PTHR24347">
    <property type="entry name" value="SERINE/THREONINE-PROTEIN KINASE"/>
    <property type="match status" value="1"/>
</dbReference>
<dbReference type="InParanoid" id="G3N5D5"/>
<protein>
    <recommendedName>
        <fullName evidence="2">non-specific serine/threonine protein kinase</fullName>
        <ecNumber evidence="2">2.7.11.1</ecNumber>
    </recommendedName>
</protein>
<dbReference type="STRING" id="69293.ENSGACP00000000505"/>
<feature type="domain" description="Protein kinase" evidence="14">
    <location>
        <begin position="51"/>
        <end position="312"/>
    </location>
</feature>
<organism evidence="15">
    <name type="scientific">Gasterosteus aculeatus</name>
    <name type="common">Three-spined stickleback</name>
    <dbReference type="NCBI Taxonomy" id="69293"/>
    <lineage>
        <taxon>Eukaryota</taxon>
        <taxon>Metazoa</taxon>
        <taxon>Chordata</taxon>
        <taxon>Craniata</taxon>
        <taxon>Vertebrata</taxon>
        <taxon>Euteleostomi</taxon>
        <taxon>Actinopterygii</taxon>
        <taxon>Neopterygii</taxon>
        <taxon>Teleostei</taxon>
        <taxon>Neoteleostei</taxon>
        <taxon>Acanthomorphata</taxon>
        <taxon>Eupercaria</taxon>
        <taxon>Perciformes</taxon>
        <taxon>Cottioidei</taxon>
        <taxon>Gasterosteales</taxon>
        <taxon>Gasterosteidae</taxon>
        <taxon>Gasterosteus</taxon>
    </lineage>
</organism>
<dbReference type="InterPro" id="IPR000719">
    <property type="entry name" value="Prot_kinase_dom"/>
</dbReference>
<evidence type="ECO:0000256" key="10">
    <source>
        <dbReference type="ARBA" id="ARBA00048679"/>
    </source>
</evidence>
<comment type="catalytic activity">
    <reaction evidence="9">
        <text>L-threonyl-[protein] + ATP = O-phospho-L-threonyl-[protein] + ADP + H(+)</text>
        <dbReference type="Rhea" id="RHEA:46608"/>
        <dbReference type="Rhea" id="RHEA-COMP:11060"/>
        <dbReference type="Rhea" id="RHEA-COMP:11605"/>
        <dbReference type="ChEBI" id="CHEBI:15378"/>
        <dbReference type="ChEBI" id="CHEBI:30013"/>
        <dbReference type="ChEBI" id="CHEBI:30616"/>
        <dbReference type="ChEBI" id="CHEBI:61977"/>
        <dbReference type="ChEBI" id="CHEBI:456216"/>
        <dbReference type="EC" id="2.7.11.1"/>
    </reaction>
</comment>
<reference evidence="15" key="1">
    <citation type="submission" date="2006-01" db="EMBL/GenBank/DDBJ databases">
        <authorList>
            <person name="Lindblad-Toh K."/>
            <person name="Mauceli E."/>
            <person name="Grabherr M."/>
            <person name="Chang J.L."/>
            <person name="Lander E.S."/>
        </authorList>
    </citation>
    <scope>NUCLEOTIDE SEQUENCE [LARGE SCALE GENOMIC DNA]</scope>
</reference>
<dbReference type="Gene3D" id="1.10.510.10">
    <property type="entry name" value="Transferase(Phosphotransferase) domain 1"/>
    <property type="match status" value="1"/>
</dbReference>
<dbReference type="eggNOG" id="KOG0604">
    <property type="taxonomic scope" value="Eukaryota"/>
</dbReference>
<evidence type="ECO:0000256" key="11">
    <source>
        <dbReference type="PROSITE-ProRule" id="PRU10141"/>
    </source>
</evidence>
<dbReference type="Bgee" id="ENSGACG00000000388">
    <property type="expression patterns" value="Expressed in embryo and 13 other cell types or tissues"/>
</dbReference>
<keyword evidence="5" id="KW-0808">Transferase</keyword>
<keyword evidence="4" id="KW-0597">Phosphoprotein</keyword>
<feature type="compositionally biased region" description="Polar residues" evidence="13">
    <location>
        <begin position="1"/>
        <end position="10"/>
    </location>
</feature>
<dbReference type="Pfam" id="PF00069">
    <property type="entry name" value="Pkinase"/>
    <property type="match status" value="1"/>
</dbReference>
<evidence type="ECO:0000256" key="7">
    <source>
        <dbReference type="ARBA" id="ARBA00022777"/>
    </source>
</evidence>
<reference evidence="15" key="2">
    <citation type="submission" date="2024-04" db="UniProtKB">
        <authorList>
            <consortium name="Ensembl"/>
        </authorList>
    </citation>
    <scope>IDENTIFICATION</scope>
</reference>
<evidence type="ECO:0000313" key="15">
    <source>
        <dbReference type="Ensembl" id="ENSGACP00000000505.1"/>
    </source>
</evidence>
<dbReference type="InterPro" id="IPR027442">
    <property type="entry name" value="MAPKAPK_C"/>
</dbReference>
<dbReference type="GO" id="GO:0005524">
    <property type="term" value="F:ATP binding"/>
    <property type="evidence" value="ECO:0007669"/>
    <property type="project" value="UniProtKB-UniRule"/>
</dbReference>
<evidence type="ECO:0000256" key="13">
    <source>
        <dbReference type="SAM" id="MobiDB-lite"/>
    </source>
</evidence>
<keyword evidence="3 12" id="KW-0723">Serine/threonine-protein kinase</keyword>
<evidence type="ECO:0000256" key="9">
    <source>
        <dbReference type="ARBA" id="ARBA00047899"/>
    </source>
</evidence>
<dbReference type="PROSITE" id="PS50011">
    <property type="entry name" value="PROTEIN_KINASE_DOM"/>
    <property type="match status" value="1"/>
</dbReference>
<name>G3N5D5_GASAC</name>
<evidence type="ECO:0000259" key="14">
    <source>
        <dbReference type="PROSITE" id="PS50011"/>
    </source>
</evidence>
<gene>
    <name evidence="15" type="primary">MAPKAPK2</name>
</gene>
<evidence type="ECO:0000256" key="4">
    <source>
        <dbReference type="ARBA" id="ARBA00022553"/>
    </source>
</evidence>
<dbReference type="SMART" id="SM00220">
    <property type="entry name" value="S_TKc"/>
    <property type="match status" value="1"/>
</dbReference>
<evidence type="ECO:0000256" key="12">
    <source>
        <dbReference type="RuleBase" id="RU000304"/>
    </source>
</evidence>
<dbReference type="InterPro" id="IPR017441">
    <property type="entry name" value="Protein_kinase_ATP_BS"/>
</dbReference>
<evidence type="ECO:0000256" key="6">
    <source>
        <dbReference type="ARBA" id="ARBA00022741"/>
    </source>
</evidence>
<dbReference type="FunFam" id="1.10.510.10:FF:000094">
    <property type="entry name" value="MAP kinase-activated protein kinase 2"/>
    <property type="match status" value="1"/>
</dbReference>
<dbReference type="PROSITE" id="PS00107">
    <property type="entry name" value="PROTEIN_KINASE_ATP"/>
    <property type="match status" value="1"/>
</dbReference>
<dbReference type="InterPro" id="IPR011009">
    <property type="entry name" value="Kinase-like_dom_sf"/>
</dbReference>
<dbReference type="EC" id="2.7.11.1" evidence="2"/>
<proteinExistence type="inferred from homology"/>
<dbReference type="Ensembl" id="ENSGACT00000000505.1">
    <property type="protein sequence ID" value="ENSGACP00000000505.1"/>
    <property type="gene ID" value="ENSGACG00000000388.1"/>
</dbReference>
<evidence type="ECO:0000256" key="1">
    <source>
        <dbReference type="ARBA" id="ARBA00006692"/>
    </source>
</evidence>